<feature type="region of interest" description="Disordered" evidence="2">
    <location>
        <begin position="398"/>
        <end position="496"/>
    </location>
</feature>
<accession>A0A8T1WYM3</accession>
<proteinExistence type="predicted"/>
<gene>
    <name evidence="3" type="primary">DSCR3_3</name>
    <name evidence="3" type="ORF">PHYBOEH_010830</name>
</gene>
<comment type="caution">
    <text evidence="3">The sequence shown here is derived from an EMBL/GenBank/DDBJ whole genome shotgun (WGS) entry which is preliminary data.</text>
</comment>
<organism evidence="3 4">
    <name type="scientific">Phytophthora boehmeriae</name>
    <dbReference type="NCBI Taxonomy" id="109152"/>
    <lineage>
        <taxon>Eukaryota</taxon>
        <taxon>Sar</taxon>
        <taxon>Stramenopiles</taxon>
        <taxon>Oomycota</taxon>
        <taxon>Peronosporomycetes</taxon>
        <taxon>Peronosporales</taxon>
        <taxon>Peronosporaceae</taxon>
        <taxon>Phytophthora</taxon>
    </lineage>
</organism>
<feature type="compositionally biased region" description="Low complexity" evidence="2">
    <location>
        <begin position="462"/>
        <end position="473"/>
    </location>
</feature>
<dbReference type="EMBL" id="JAGDFL010000077">
    <property type="protein sequence ID" value="KAG7398556.1"/>
    <property type="molecule type" value="Genomic_DNA"/>
</dbReference>
<reference evidence="3" key="1">
    <citation type="submission" date="2021-02" db="EMBL/GenBank/DDBJ databases">
        <authorList>
            <person name="Palmer J.M."/>
        </authorList>
    </citation>
    <scope>NUCLEOTIDE SEQUENCE</scope>
    <source>
        <strain evidence="3">SCRP23</strain>
    </source>
</reference>
<evidence type="ECO:0000313" key="4">
    <source>
        <dbReference type="Proteomes" id="UP000693981"/>
    </source>
</evidence>
<dbReference type="Proteomes" id="UP000693981">
    <property type="component" value="Unassembled WGS sequence"/>
</dbReference>
<keyword evidence="1" id="KW-0175">Coiled coil</keyword>
<evidence type="ECO:0000256" key="2">
    <source>
        <dbReference type="SAM" id="MobiDB-lite"/>
    </source>
</evidence>
<feature type="region of interest" description="Disordered" evidence="2">
    <location>
        <begin position="1"/>
        <end position="85"/>
    </location>
</feature>
<dbReference type="OrthoDB" id="74754at2759"/>
<keyword evidence="4" id="KW-1185">Reference proteome</keyword>
<name>A0A8T1WYM3_9STRA</name>
<feature type="compositionally biased region" description="Basic and acidic residues" evidence="2">
    <location>
        <begin position="1"/>
        <end position="13"/>
    </location>
</feature>
<feature type="coiled-coil region" evidence="1">
    <location>
        <begin position="276"/>
        <end position="310"/>
    </location>
</feature>
<protein>
    <submittedName>
        <fullName evidence="3">Down syndrome critical region protein 3</fullName>
    </submittedName>
</protein>
<evidence type="ECO:0000256" key="1">
    <source>
        <dbReference type="SAM" id="Coils"/>
    </source>
</evidence>
<feature type="coiled-coil region" evidence="1">
    <location>
        <begin position="120"/>
        <end position="203"/>
    </location>
</feature>
<feature type="compositionally biased region" description="Basic and acidic residues" evidence="2">
    <location>
        <begin position="54"/>
        <end position="66"/>
    </location>
</feature>
<sequence length="513" mass="57609">MERSAADEERQAPSDRGANGFVVADSDLLTEAPELQTDRDGDPCEDSIMMLLEEAERSPPQEEQHMQRPRLAPTKEKSSPTHLNGKDLQIATLSKKLNQSKKLNAGLHRQLQRLYANDAVLQLENRVKEKQKRIEELTRENKTLKNTEQLLTKEIELLQSSKDNLPSKKRSMQEELRVYKERVKQLKDQCKLAEDKASKLHLHSFDLSARNKELGERVRLLEGATASTNLLVTAPSSSRGGAGKPFEGPSSDDVQAIIVSQEEDITRLHQRIALMKRSHKADRAKCERLLKESKDEVEKSQAEMETFYEKLFEKERAARNQFLHMKKLKRALHELAQTQQTNERFQPFLVNREMRITNRSNAGHQPHTDSNATHKGPALNRGRWIHEALHHLGFIMPQAGQEGPHEAPSVDSPEDPVDIPSNCVQGRLMPFPPPSIAENGQSSSSYSQQYHKSARSIALATSGGDSSSNADSDMSSDEETLVTVAGTRKSVPRAPELYAEGKLCNEEGCSILE</sequence>
<evidence type="ECO:0000313" key="3">
    <source>
        <dbReference type="EMBL" id="KAG7398556.1"/>
    </source>
</evidence>
<feature type="compositionally biased region" description="Low complexity" evidence="2">
    <location>
        <begin position="441"/>
        <end position="450"/>
    </location>
</feature>
<dbReference type="AlphaFoldDB" id="A0A8T1WYM3"/>